<dbReference type="InterPro" id="IPR021817">
    <property type="entry name" value="DUF3400"/>
</dbReference>
<evidence type="ECO:0000256" key="2">
    <source>
        <dbReference type="ARBA" id="ARBA00022723"/>
    </source>
</evidence>
<proteinExistence type="predicted"/>
<evidence type="ECO:0000256" key="4">
    <source>
        <dbReference type="ARBA" id="ARBA00023004"/>
    </source>
</evidence>
<dbReference type="GO" id="GO:0046872">
    <property type="term" value="F:metal ion binding"/>
    <property type="evidence" value="ECO:0007669"/>
    <property type="project" value="UniProtKB-KW"/>
</dbReference>
<dbReference type="Gene3D" id="1.10.1060.10">
    <property type="entry name" value="Alpha-helical ferredoxin"/>
    <property type="match status" value="1"/>
</dbReference>
<protein>
    <submittedName>
        <fullName evidence="7">FAD/FMN-binding oxidoreductase</fullName>
    </submittedName>
</protein>
<dbReference type="Proteomes" id="UP000664731">
    <property type="component" value="Unassembled WGS sequence"/>
</dbReference>
<dbReference type="PANTHER" id="PTHR42934">
    <property type="entry name" value="GLYCOLATE OXIDASE SUBUNIT GLCD"/>
    <property type="match status" value="1"/>
</dbReference>
<dbReference type="InterPro" id="IPR016166">
    <property type="entry name" value="FAD-bd_PCMH"/>
</dbReference>
<dbReference type="Pfam" id="PF11880">
    <property type="entry name" value="DUF3400"/>
    <property type="match status" value="1"/>
</dbReference>
<evidence type="ECO:0000259" key="6">
    <source>
        <dbReference type="PROSITE" id="PS51387"/>
    </source>
</evidence>
<name>A0A939GXR6_9BURK</name>
<dbReference type="InterPro" id="IPR006094">
    <property type="entry name" value="Oxid_FAD_bind_N"/>
</dbReference>
<evidence type="ECO:0000313" key="7">
    <source>
        <dbReference type="EMBL" id="MBO1249261.1"/>
    </source>
</evidence>
<dbReference type="PROSITE" id="PS51387">
    <property type="entry name" value="FAD_PCMH"/>
    <property type="match status" value="1"/>
</dbReference>
<evidence type="ECO:0000256" key="5">
    <source>
        <dbReference type="ARBA" id="ARBA00023014"/>
    </source>
</evidence>
<dbReference type="SUPFAM" id="SSF55103">
    <property type="entry name" value="FAD-linked oxidases, C-terminal domain"/>
    <property type="match status" value="1"/>
</dbReference>
<dbReference type="InterPro" id="IPR004113">
    <property type="entry name" value="FAD-bd_oxidored_4_C"/>
</dbReference>
<dbReference type="EMBL" id="JAFNME010000008">
    <property type="protein sequence ID" value="MBO1249261.1"/>
    <property type="molecule type" value="Genomic_DNA"/>
</dbReference>
<organism evidence="7 8">
    <name type="scientific">Comamonas denitrificans</name>
    <dbReference type="NCBI Taxonomy" id="117506"/>
    <lineage>
        <taxon>Bacteria</taxon>
        <taxon>Pseudomonadati</taxon>
        <taxon>Pseudomonadota</taxon>
        <taxon>Betaproteobacteria</taxon>
        <taxon>Burkholderiales</taxon>
        <taxon>Comamonadaceae</taxon>
        <taxon>Comamonas</taxon>
    </lineage>
</organism>
<accession>A0A939GXR6</accession>
<dbReference type="InterPro" id="IPR016164">
    <property type="entry name" value="FAD-linked_Oxase-like_C"/>
</dbReference>
<dbReference type="InterPro" id="IPR016169">
    <property type="entry name" value="FAD-bd_PCMH_sub2"/>
</dbReference>
<dbReference type="RefSeq" id="WP_207574801.1">
    <property type="nucleotide sequence ID" value="NZ_JAFNME010000008.1"/>
</dbReference>
<gene>
    <name evidence="7" type="ORF">J1777_05330</name>
</gene>
<comment type="caution">
    <text evidence="7">The sequence shown here is derived from an EMBL/GenBank/DDBJ whole genome shotgun (WGS) entry which is preliminary data.</text>
</comment>
<evidence type="ECO:0000313" key="8">
    <source>
        <dbReference type="Proteomes" id="UP000664731"/>
    </source>
</evidence>
<dbReference type="SUPFAM" id="SSF46548">
    <property type="entry name" value="alpha-helical ferredoxin"/>
    <property type="match status" value="1"/>
</dbReference>
<keyword evidence="2" id="KW-0479">Metal-binding</keyword>
<dbReference type="Pfam" id="PF02913">
    <property type="entry name" value="FAD-oxidase_C"/>
    <property type="match status" value="2"/>
</dbReference>
<keyword evidence="8" id="KW-1185">Reference proteome</keyword>
<dbReference type="InterPro" id="IPR036318">
    <property type="entry name" value="FAD-bd_PCMH-like_sf"/>
</dbReference>
<dbReference type="GO" id="GO:0051536">
    <property type="term" value="F:iron-sulfur cluster binding"/>
    <property type="evidence" value="ECO:0007669"/>
    <property type="project" value="UniProtKB-KW"/>
</dbReference>
<keyword evidence="1" id="KW-0285">Flavoprotein</keyword>
<dbReference type="SUPFAM" id="SSF56176">
    <property type="entry name" value="FAD-binding/transporter-associated domain-like"/>
    <property type="match status" value="1"/>
</dbReference>
<evidence type="ECO:0000256" key="3">
    <source>
        <dbReference type="ARBA" id="ARBA00022827"/>
    </source>
</evidence>
<dbReference type="InterPro" id="IPR017900">
    <property type="entry name" value="4Fe4S_Fe_S_CS"/>
</dbReference>
<sequence>MNAPIAQTAVLAAAAQPARLREIPYNYTSFSDKEIVIRLLGHRAWEVLQLLRSERRTGRSARMLYEVLGDIWVVQRNPYLQDDLLHSSQRRGQLVQAMRHRMAEVQKRRRPEEDAERDALVAELAAAAERAVQEFERMFAQAAQLREQVSKTLGKLTHKDNIKFDGMSRVSHVTDATDWRVEYPFVVLTPDTEAEMAALVQGCIELELTIIPRGGGTGYTGGAIPLSWRSVVINTEKLDAITPVEMVQLPGLSQPVPTVWTEAGVVTQRVADAAEDAGFVFAVDPTSIEASCIGGNIAMNAGGKKAVLWGTALDNLASWRMVTPDGQWLEVTRVNHNLGKIHDAEMASFELQYFEADGKTPIRTERLDIPGHKFRKEGLGKDVTDKFLSGLPGVQKEGTDGLITSARWIVHRMPAHTRTVCLEFFGSAKLAVPSIVEIKDYMFEEQKRSGVLLAGLEHLDDRYLKAVGYATKSKKGNGQLPKMVLVGDIVGDDADEVARVTSEVVRIANTRSGEGFVAVSSEARKKFWLDRKRTAAISKHTNAFKINEDVVIPLPRMAEYTDGIERINIELSLRNKLALCDALLEFFAQGELPLGQSEDRISAAELLEDRVHQAQALVQQVRAQWAEWLANVATLFPELQEHRLRASWKTQLKAPMAHIFSGQAFQPVLAELNKIHQRVLKGRVWVALHMHAGDGNVHTNIPVNSDDYAMLQTAHEAVGRIMALARSLDGVISGEHGIGITKLEFLTDEELAPFADYKKRIDPHGRFNRGKLIREKNGLVPAESPREALMFADLTNAYTPSFGLMGYESIIMQQSDIGAIAESVKDCLRCGKCKPVCNTHIPGANLLYSPRNKILATSLLVEAFLYEEQTRRGISSHHWQEFEDVAEHCTLCHKCFTPCPVKIDFGDVSMNMRNLLRKMDKKSFNPGSKLAMALLNTTEPQTIKLLRSGVVGVGYKAQRLAVDVLKTVAKPQMQRPPATVGKASIKEQVIHFVNKKLPGGLPTKTARALLDIEDKDYIPIIRNPQTTTSETESVFYFPGCGSERLFSQVGLATQAMLWHAGVQTVMPPGYMCCGYPQRGSGQYEQADKMITDNRVQFHRLSTTLNYLDIKTVVVSCGTCYDQLAGYQFDKIFPGCRIVDIHEYLLEKGITLPAGQGGYLYHEPCHNPMKQGDSMQTVRALVGDKVLKSERCCGESGTLGVTRPDISTQIRYRKEQEIRKGEAQLRDSGAVGATDNIKILTSCPSCLQGVSRYANDLQTGLLEADYIVIEMCNQILGKDWLPEFVQRANNGGIEKVLL</sequence>
<feature type="domain" description="FAD-binding PCMH-type" evidence="6">
    <location>
        <begin position="180"/>
        <end position="413"/>
    </location>
</feature>
<evidence type="ECO:0000256" key="1">
    <source>
        <dbReference type="ARBA" id="ARBA00022630"/>
    </source>
</evidence>
<dbReference type="Gene3D" id="3.30.70.2740">
    <property type="match status" value="1"/>
</dbReference>
<dbReference type="PROSITE" id="PS00198">
    <property type="entry name" value="4FE4S_FER_1"/>
    <property type="match status" value="1"/>
</dbReference>
<dbReference type="Gene3D" id="3.30.465.10">
    <property type="match status" value="1"/>
</dbReference>
<dbReference type="InterPro" id="IPR022153">
    <property type="entry name" value="DUF3683"/>
</dbReference>
<dbReference type="InterPro" id="IPR009051">
    <property type="entry name" value="Helical_ferredxn"/>
</dbReference>
<dbReference type="GO" id="GO:0071949">
    <property type="term" value="F:FAD binding"/>
    <property type="evidence" value="ECO:0007669"/>
    <property type="project" value="InterPro"/>
</dbReference>
<dbReference type="Pfam" id="PF12447">
    <property type="entry name" value="DUF3683"/>
    <property type="match status" value="1"/>
</dbReference>
<dbReference type="InterPro" id="IPR051914">
    <property type="entry name" value="FAD-linked_OxidoTrans_Type4"/>
</dbReference>
<reference evidence="7" key="1">
    <citation type="submission" date="2021-03" db="EMBL/GenBank/DDBJ databases">
        <title>Comamonas denitrificans.</title>
        <authorList>
            <person name="Finster K."/>
        </authorList>
    </citation>
    <scope>NUCLEOTIDE SEQUENCE</scope>
    <source>
        <strain evidence="7">MM2021_4</strain>
    </source>
</reference>
<dbReference type="PANTHER" id="PTHR42934:SF2">
    <property type="entry name" value="GLYCOLATE OXIDASE SUBUNIT GLCD"/>
    <property type="match status" value="1"/>
</dbReference>
<dbReference type="Pfam" id="PF13183">
    <property type="entry name" value="Fer4_8"/>
    <property type="match status" value="1"/>
</dbReference>
<dbReference type="Pfam" id="PF02754">
    <property type="entry name" value="CCG"/>
    <property type="match status" value="2"/>
</dbReference>
<keyword evidence="4" id="KW-0408">Iron</keyword>
<dbReference type="InterPro" id="IPR017896">
    <property type="entry name" value="4Fe4S_Fe-S-bd"/>
</dbReference>
<dbReference type="InterPro" id="IPR004017">
    <property type="entry name" value="Cys_rich_dom"/>
</dbReference>
<dbReference type="Pfam" id="PF01565">
    <property type="entry name" value="FAD_binding_4"/>
    <property type="match status" value="1"/>
</dbReference>
<keyword evidence="3" id="KW-0274">FAD</keyword>
<dbReference type="GO" id="GO:0016491">
    <property type="term" value="F:oxidoreductase activity"/>
    <property type="evidence" value="ECO:0007669"/>
    <property type="project" value="UniProtKB-ARBA"/>
</dbReference>
<keyword evidence="5" id="KW-0411">Iron-sulfur</keyword>